<evidence type="ECO:0000313" key="1">
    <source>
        <dbReference type="EMBL" id="KAG0454434.1"/>
    </source>
</evidence>
<proteinExistence type="predicted"/>
<dbReference type="Proteomes" id="UP000639772">
    <property type="component" value="Unassembled WGS sequence"/>
</dbReference>
<protein>
    <submittedName>
        <fullName evidence="1">Uncharacterized protein</fullName>
    </submittedName>
</protein>
<reference evidence="1 2" key="1">
    <citation type="journal article" date="2020" name="Nat. Food">
        <title>A phased Vanilla planifolia genome enables genetic improvement of flavour and production.</title>
        <authorList>
            <person name="Hasing T."/>
            <person name="Tang H."/>
            <person name="Brym M."/>
            <person name="Khazi F."/>
            <person name="Huang T."/>
            <person name="Chambers A.H."/>
        </authorList>
    </citation>
    <scope>NUCLEOTIDE SEQUENCE [LARGE SCALE GENOMIC DNA]</scope>
    <source>
        <tissue evidence="1">Leaf</tissue>
    </source>
</reference>
<dbReference type="EMBL" id="JADCNM010000014">
    <property type="protein sequence ID" value="KAG0454434.1"/>
    <property type="molecule type" value="Genomic_DNA"/>
</dbReference>
<name>A0A835U9A0_VANPL</name>
<accession>A0A835U9A0</accession>
<sequence>MAWDSAHWSAEADSLPGSATTITLRFAVKKTLPPRLEGSMPAVSVAVAAVGETLPSPSPSPPRCGLELLLSGHVGPAAS</sequence>
<organism evidence="1 2">
    <name type="scientific">Vanilla planifolia</name>
    <name type="common">Vanilla</name>
    <dbReference type="NCBI Taxonomy" id="51239"/>
    <lineage>
        <taxon>Eukaryota</taxon>
        <taxon>Viridiplantae</taxon>
        <taxon>Streptophyta</taxon>
        <taxon>Embryophyta</taxon>
        <taxon>Tracheophyta</taxon>
        <taxon>Spermatophyta</taxon>
        <taxon>Magnoliopsida</taxon>
        <taxon>Liliopsida</taxon>
        <taxon>Asparagales</taxon>
        <taxon>Orchidaceae</taxon>
        <taxon>Vanilloideae</taxon>
        <taxon>Vanilleae</taxon>
        <taxon>Vanilla</taxon>
    </lineage>
</organism>
<dbReference type="AlphaFoldDB" id="A0A835U9A0"/>
<evidence type="ECO:0000313" key="2">
    <source>
        <dbReference type="Proteomes" id="UP000639772"/>
    </source>
</evidence>
<comment type="caution">
    <text evidence="1">The sequence shown here is derived from an EMBL/GenBank/DDBJ whole genome shotgun (WGS) entry which is preliminary data.</text>
</comment>
<gene>
    <name evidence="1" type="ORF">HPP92_025738</name>
</gene>